<reference evidence="4" key="2">
    <citation type="submission" date="2022-05" db="EMBL/GenBank/DDBJ databases">
        <authorList>
            <person name="Kim J.-S."/>
            <person name="Lee K."/>
            <person name="Suh M."/>
            <person name="Eom M."/>
            <person name="Kim J.-S."/>
            <person name="Kim D.-S."/>
            <person name="Ko S.-H."/>
            <person name="Shin Y."/>
            <person name="Lee J.-S."/>
        </authorList>
    </citation>
    <scope>NUCLEOTIDE SEQUENCE</scope>
    <source>
        <strain evidence="4">N237</strain>
    </source>
</reference>
<proteinExistence type="predicted"/>
<dbReference type="RefSeq" id="WP_249773311.1">
    <property type="nucleotide sequence ID" value="NZ_CP097332.1"/>
</dbReference>
<accession>A0ABY4R2P3</accession>
<feature type="domain" description="DUF4397" evidence="3">
    <location>
        <begin position="48"/>
        <end position="166"/>
    </location>
</feature>
<feature type="chain" id="PRO_5047115166" evidence="2">
    <location>
        <begin position="37"/>
        <end position="310"/>
    </location>
</feature>
<name>A0ABY4R2P3_9ACTN</name>
<protein>
    <submittedName>
        <fullName evidence="4">DUF4397 domain-containing protein</fullName>
    </submittedName>
</protein>
<sequence length="310" mass="31410">MSPSLCSRTWAAVSAATLTMLVTAAGVLGVAGSASAEPLAPAKASDAVIRAAHFSPTTPGVDVYLSPFSGSPSRQVWLSNVRYGAVSSYQALTPGVYTVAMRPAGASPTSKAVLSWTLNAKSGTAYTVAGVGAGSSVRGVVISDDLSTPPAGRGRVRVIQAASRAPVAKVSSTDGTVIAPDARFATVTQYATLPAGSWQVEAVSASTPTVKAVTPVSIRSGQITSILVLDGKSAGITMRTLLDSSSSGTLPIDAVPAGAGGTAVQLVHRGASPVAKALVMLMILAAVATMWWLDGRVRTRWSARHVRALG</sequence>
<dbReference type="Pfam" id="PF14344">
    <property type="entry name" value="DUF4397"/>
    <property type="match status" value="1"/>
</dbReference>
<gene>
    <name evidence="4" type="ORF">M6D93_05270</name>
</gene>
<evidence type="ECO:0000256" key="1">
    <source>
        <dbReference type="SAM" id="Phobius"/>
    </source>
</evidence>
<keyword evidence="2" id="KW-0732">Signal</keyword>
<feature type="signal peptide" evidence="2">
    <location>
        <begin position="1"/>
        <end position="36"/>
    </location>
</feature>
<dbReference type="Proteomes" id="UP001056336">
    <property type="component" value="Chromosome"/>
</dbReference>
<evidence type="ECO:0000313" key="4">
    <source>
        <dbReference type="EMBL" id="UQX89415.1"/>
    </source>
</evidence>
<keyword evidence="1" id="KW-1133">Transmembrane helix</keyword>
<keyword evidence="1" id="KW-0472">Membrane</keyword>
<dbReference type="InterPro" id="IPR025510">
    <property type="entry name" value="DUF4397"/>
</dbReference>
<keyword evidence="5" id="KW-1185">Reference proteome</keyword>
<evidence type="ECO:0000259" key="3">
    <source>
        <dbReference type="Pfam" id="PF14344"/>
    </source>
</evidence>
<keyword evidence="1" id="KW-0812">Transmembrane</keyword>
<evidence type="ECO:0000256" key="2">
    <source>
        <dbReference type="SAM" id="SignalP"/>
    </source>
</evidence>
<evidence type="ECO:0000313" key="5">
    <source>
        <dbReference type="Proteomes" id="UP001056336"/>
    </source>
</evidence>
<reference evidence="4" key="1">
    <citation type="journal article" date="2018" name="Int. J. Syst. Evol. Microbiol.">
        <title>Jatrophihabitans telluris sp. nov., isolated from sediment soil of lava forest wetlands and the emended description of the genus Jatrophihabitans.</title>
        <authorList>
            <person name="Lee K.C."/>
            <person name="Suh M.K."/>
            <person name="Eom M.K."/>
            <person name="Kim K.K."/>
            <person name="Kim J.S."/>
            <person name="Kim D.S."/>
            <person name="Ko S.H."/>
            <person name="Shin Y.K."/>
            <person name="Lee J.S."/>
        </authorList>
    </citation>
    <scope>NUCLEOTIDE SEQUENCE</scope>
    <source>
        <strain evidence="4">N237</strain>
    </source>
</reference>
<feature type="transmembrane region" description="Helical" evidence="1">
    <location>
        <begin position="274"/>
        <end position="293"/>
    </location>
</feature>
<dbReference type="EMBL" id="CP097332">
    <property type="protein sequence ID" value="UQX89415.1"/>
    <property type="molecule type" value="Genomic_DNA"/>
</dbReference>
<organism evidence="4 5">
    <name type="scientific">Jatrophihabitans telluris</name>
    <dbReference type="NCBI Taxonomy" id="2038343"/>
    <lineage>
        <taxon>Bacteria</taxon>
        <taxon>Bacillati</taxon>
        <taxon>Actinomycetota</taxon>
        <taxon>Actinomycetes</taxon>
        <taxon>Jatrophihabitantales</taxon>
        <taxon>Jatrophihabitantaceae</taxon>
        <taxon>Jatrophihabitans</taxon>
    </lineage>
</organism>